<keyword evidence="2" id="KW-1185">Reference proteome</keyword>
<protein>
    <recommendedName>
        <fullName evidence="3">HD domain-containing protein</fullName>
    </recommendedName>
</protein>
<dbReference type="Pfam" id="PF13328">
    <property type="entry name" value="HD_4"/>
    <property type="match status" value="1"/>
</dbReference>
<evidence type="ECO:0000313" key="1">
    <source>
        <dbReference type="EMBL" id="GIJ55970.1"/>
    </source>
</evidence>
<name>A0A8J3Z6S4_9ACTN</name>
<evidence type="ECO:0000313" key="2">
    <source>
        <dbReference type="Proteomes" id="UP000612585"/>
    </source>
</evidence>
<comment type="caution">
    <text evidence="1">The sequence shown here is derived from an EMBL/GenBank/DDBJ whole genome shotgun (WGS) entry which is preliminary data.</text>
</comment>
<proteinExistence type="predicted"/>
<dbReference type="EMBL" id="BOPG01000023">
    <property type="protein sequence ID" value="GIJ55970.1"/>
    <property type="molecule type" value="Genomic_DNA"/>
</dbReference>
<dbReference type="GO" id="GO:0008893">
    <property type="term" value="F:guanosine-3',5'-bis(diphosphate) 3'-diphosphatase activity"/>
    <property type="evidence" value="ECO:0007669"/>
    <property type="project" value="TreeGrafter"/>
</dbReference>
<dbReference type="SUPFAM" id="SSF109604">
    <property type="entry name" value="HD-domain/PDEase-like"/>
    <property type="match status" value="1"/>
</dbReference>
<sequence length="237" mass="25939">MPLHAITEVYGQAGLAQRLTHELRRLPPGARDTVADAAEWAQRLHADQRRTREPYANHVLRVALRILCHYRVTDPDVLIAALLHDVVEDQPWAAAGVTNHGPPPRAAALAVITAKYGARVARLVAAVTNPDRPAAGTAGGTDWQALNLQYVEHLATALDAEPWARVLKLSDFTDNGVGIIHTVGPKVRRSARKYNGFLPVLRDLLDRTDTPLKAEVKAHINGQLDLAERRFAAILDA</sequence>
<dbReference type="AlphaFoldDB" id="A0A8J3Z6S4"/>
<dbReference type="Gene3D" id="1.10.3210.10">
    <property type="entry name" value="Hypothetical protein af1432"/>
    <property type="match status" value="1"/>
</dbReference>
<accession>A0A8J3Z6S4</accession>
<evidence type="ECO:0008006" key="3">
    <source>
        <dbReference type="Google" id="ProtNLM"/>
    </source>
</evidence>
<reference evidence="1" key="1">
    <citation type="submission" date="2021-01" db="EMBL/GenBank/DDBJ databases">
        <title>Whole genome shotgun sequence of Virgisporangium aurantiacum NBRC 16421.</title>
        <authorList>
            <person name="Komaki H."/>
            <person name="Tamura T."/>
        </authorList>
    </citation>
    <scope>NUCLEOTIDE SEQUENCE</scope>
    <source>
        <strain evidence="1">NBRC 16421</strain>
    </source>
</reference>
<dbReference type="CDD" id="cd00077">
    <property type="entry name" value="HDc"/>
    <property type="match status" value="1"/>
</dbReference>
<dbReference type="InterPro" id="IPR003607">
    <property type="entry name" value="HD/PDEase_dom"/>
</dbReference>
<gene>
    <name evidence="1" type="ORF">Vau01_034860</name>
</gene>
<organism evidence="1 2">
    <name type="scientific">Virgisporangium aurantiacum</name>
    <dbReference type="NCBI Taxonomy" id="175570"/>
    <lineage>
        <taxon>Bacteria</taxon>
        <taxon>Bacillati</taxon>
        <taxon>Actinomycetota</taxon>
        <taxon>Actinomycetes</taxon>
        <taxon>Micromonosporales</taxon>
        <taxon>Micromonosporaceae</taxon>
        <taxon>Virgisporangium</taxon>
    </lineage>
</organism>
<dbReference type="InterPro" id="IPR052194">
    <property type="entry name" value="MESH1"/>
</dbReference>
<dbReference type="PANTHER" id="PTHR46246">
    <property type="entry name" value="GUANOSINE-3',5'-BIS(DIPHOSPHATE) 3'-PYROPHOSPHOHYDROLASE MESH1"/>
    <property type="match status" value="1"/>
</dbReference>
<dbReference type="PANTHER" id="PTHR46246:SF1">
    <property type="entry name" value="GUANOSINE-3',5'-BIS(DIPHOSPHATE) 3'-PYROPHOSPHOHYDROLASE MESH1"/>
    <property type="match status" value="1"/>
</dbReference>
<dbReference type="Proteomes" id="UP000612585">
    <property type="component" value="Unassembled WGS sequence"/>
</dbReference>